<name>A0ABR2KPZ8_9EUKA</name>
<dbReference type="Proteomes" id="UP001470230">
    <property type="component" value="Unassembled WGS sequence"/>
</dbReference>
<sequence length="176" mass="21347">MLSNQDVIHDHNHEGNEKRLIQNNHSTDTEPEHEIDNLQQHEFAKPQEDQSRLKKKTKNVFTRLIQKIPSYEYDLPKKQRISSNKNCNNKDSDFVPLDIRNTDNNRFASYYDAFFYIAGHCKKYHDRFTREKCRQYLQYCYIIDFSHDEFIPITLNLTPKEFNKYFQMAQRDLKYI</sequence>
<evidence type="ECO:0000256" key="1">
    <source>
        <dbReference type="SAM" id="MobiDB-lite"/>
    </source>
</evidence>
<keyword evidence="3" id="KW-1185">Reference proteome</keyword>
<accession>A0ABR2KPZ8</accession>
<gene>
    <name evidence="2" type="ORF">M9Y10_030142</name>
</gene>
<feature type="compositionally biased region" description="Basic and acidic residues" evidence="1">
    <location>
        <begin position="7"/>
        <end position="20"/>
    </location>
</feature>
<dbReference type="EMBL" id="JAPFFF010000004">
    <property type="protein sequence ID" value="KAK8892891.1"/>
    <property type="molecule type" value="Genomic_DNA"/>
</dbReference>
<reference evidence="2 3" key="1">
    <citation type="submission" date="2024-04" db="EMBL/GenBank/DDBJ databases">
        <title>Tritrichomonas musculus Genome.</title>
        <authorList>
            <person name="Alves-Ferreira E."/>
            <person name="Grigg M."/>
            <person name="Lorenzi H."/>
            <person name="Galac M."/>
        </authorList>
    </citation>
    <scope>NUCLEOTIDE SEQUENCE [LARGE SCALE GENOMIC DNA]</scope>
    <source>
        <strain evidence="2 3">EAF2021</strain>
    </source>
</reference>
<comment type="caution">
    <text evidence="2">The sequence shown here is derived from an EMBL/GenBank/DDBJ whole genome shotgun (WGS) entry which is preliminary data.</text>
</comment>
<organism evidence="2 3">
    <name type="scientific">Tritrichomonas musculus</name>
    <dbReference type="NCBI Taxonomy" id="1915356"/>
    <lineage>
        <taxon>Eukaryota</taxon>
        <taxon>Metamonada</taxon>
        <taxon>Parabasalia</taxon>
        <taxon>Tritrichomonadida</taxon>
        <taxon>Tritrichomonadidae</taxon>
        <taxon>Tritrichomonas</taxon>
    </lineage>
</organism>
<evidence type="ECO:0000313" key="3">
    <source>
        <dbReference type="Proteomes" id="UP001470230"/>
    </source>
</evidence>
<feature type="region of interest" description="Disordered" evidence="1">
    <location>
        <begin position="1"/>
        <end position="20"/>
    </location>
</feature>
<proteinExistence type="predicted"/>
<protein>
    <submittedName>
        <fullName evidence="2">Uncharacterized protein</fullName>
    </submittedName>
</protein>
<evidence type="ECO:0000313" key="2">
    <source>
        <dbReference type="EMBL" id="KAK8892891.1"/>
    </source>
</evidence>